<feature type="chain" id="PRO_5045495068" evidence="1">
    <location>
        <begin position="29"/>
        <end position="159"/>
    </location>
</feature>
<organism evidence="2 3">
    <name type="scientific">Paracoccus fontiphilus</name>
    <dbReference type="NCBI Taxonomy" id="1815556"/>
    <lineage>
        <taxon>Bacteria</taxon>
        <taxon>Pseudomonadati</taxon>
        <taxon>Pseudomonadota</taxon>
        <taxon>Alphaproteobacteria</taxon>
        <taxon>Rhodobacterales</taxon>
        <taxon>Paracoccaceae</taxon>
        <taxon>Paracoccus</taxon>
    </lineage>
</organism>
<gene>
    <name evidence="2" type="ORF">ACFOD7_15590</name>
</gene>
<dbReference type="InterPro" id="IPR006311">
    <property type="entry name" value="TAT_signal"/>
</dbReference>
<evidence type="ECO:0000256" key="1">
    <source>
        <dbReference type="SAM" id="SignalP"/>
    </source>
</evidence>
<evidence type="ECO:0000313" key="2">
    <source>
        <dbReference type="EMBL" id="MFC3169475.1"/>
    </source>
</evidence>
<dbReference type="RefSeq" id="WP_207471862.1">
    <property type="nucleotide sequence ID" value="NZ_JAFNAW010000092.1"/>
</dbReference>
<keyword evidence="3" id="KW-1185">Reference proteome</keyword>
<dbReference type="Pfam" id="PF04214">
    <property type="entry name" value="DUF411"/>
    <property type="match status" value="1"/>
</dbReference>
<evidence type="ECO:0000313" key="3">
    <source>
        <dbReference type="Proteomes" id="UP001595557"/>
    </source>
</evidence>
<protein>
    <submittedName>
        <fullName evidence="2">DUF411 domain-containing protein</fullName>
    </submittedName>
</protein>
<dbReference type="EMBL" id="JBHRTE010000068">
    <property type="protein sequence ID" value="MFC3169475.1"/>
    <property type="molecule type" value="Genomic_DNA"/>
</dbReference>
<dbReference type="PROSITE" id="PS51318">
    <property type="entry name" value="TAT"/>
    <property type="match status" value="1"/>
</dbReference>
<keyword evidence="1" id="KW-0732">Signal</keyword>
<accession>A0ABV7IJX5</accession>
<comment type="caution">
    <text evidence="2">The sequence shown here is derived from an EMBL/GenBank/DDBJ whole genome shotgun (WGS) entry which is preliminary data.</text>
</comment>
<reference evidence="3" key="1">
    <citation type="journal article" date="2019" name="Int. J. Syst. Evol. Microbiol.">
        <title>The Global Catalogue of Microorganisms (GCM) 10K type strain sequencing project: providing services to taxonomists for standard genome sequencing and annotation.</title>
        <authorList>
            <consortium name="The Broad Institute Genomics Platform"/>
            <consortium name="The Broad Institute Genome Sequencing Center for Infectious Disease"/>
            <person name="Wu L."/>
            <person name="Ma J."/>
        </authorList>
    </citation>
    <scope>NUCLEOTIDE SEQUENCE [LARGE SCALE GENOMIC DNA]</scope>
    <source>
        <strain evidence="3">KCTC 52239</strain>
    </source>
</reference>
<name>A0ABV7IJX5_9RHOB</name>
<dbReference type="Proteomes" id="UP001595557">
    <property type="component" value="Unassembled WGS sequence"/>
</dbReference>
<sequence>MTSKNPSRRTILAAGAGLFALAALPARARSLDNQMLVVKDPNCGCCGAWIEIVEAAGFNVTIELSAGTALMRYKSENGIPEAMASCHTARIDGYMLEGHVPVADIHRLLEERPDAIGLAVPGMPYGSPGMGPESEREAYDVLLIRKDGTSEVFTHYPAA</sequence>
<proteinExistence type="predicted"/>
<dbReference type="InterPro" id="IPR007332">
    <property type="entry name" value="DUF411"/>
</dbReference>
<feature type="signal peptide" evidence="1">
    <location>
        <begin position="1"/>
        <end position="28"/>
    </location>
</feature>